<reference evidence="1 2" key="1">
    <citation type="journal article" date="2019" name="Sci. Rep.">
        <title>Orb-weaving spider Araneus ventricosus genome elucidates the spidroin gene catalogue.</title>
        <authorList>
            <person name="Kono N."/>
            <person name="Nakamura H."/>
            <person name="Ohtoshi R."/>
            <person name="Moran D.A.P."/>
            <person name="Shinohara A."/>
            <person name="Yoshida Y."/>
            <person name="Fujiwara M."/>
            <person name="Mori M."/>
            <person name="Tomita M."/>
            <person name="Arakawa K."/>
        </authorList>
    </citation>
    <scope>NUCLEOTIDE SEQUENCE [LARGE SCALE GENOMIC DNA]</scope>
</reference>
<dbReference type="AlphaFoldDB" id="A0A4Y2GWF4"/>
<accession>A0A4Y2GWF4</accession>
<dbReference type="EMBL" id="BGPR01100507">
    <property type="protein sequence ID" value="GBM56424.1"/>
    <property type="molecule type" value="Genomic_DNA"/>
</dbReference>
<comment type="caution">
    <text evidence="1">The sequence shown here is derived from an EMBL/GenBank/DDBJ whole genome shotgun (WGS) entry which is preliminary data.</text>
</comment>
<proteinExistence type="predicted"/>
<protein>
    <submittedName>
        <fullName evidence="1">Uncharacterized protein</fullName>
    </submittedName>
</protein>
<organism evidence="1 2">
    <name type="scientific">Araneus ventricosus</name>
    <name type="common">Orbweaver spider</name>
    <name type="synonym">Epeira ventricosa</name>
    <dbReference type="NCBI Taxonomy" id="182803"/>
    <lineage>
        <taxon>Eukaryota</taxon>
        <taxon>Metazoa</taxon>
        <taxon>Ecdysozoa</taxon>
        <taxon>Arthropoda</taxon>
        <taxon>Chelicerata</taxon>
        <taxon>Arachnida</taxon>
        <taxon>Araneae</taxon>
        <taxon>Araneomorphae</taxon>
        <taxon>Entelegynae</taxon>
        <taxon>Araneoidea</taxon>
        <taxon>Araneidae</taxon>
        <taxon>Araneus</taxon>
    </lineage>
</organism>
<sequence length="113" mass="12638">MRILIVNRKEGPVHHLALPEASNTEPLASRSTGLSSLNNETSFLSLRDLVFLTIFRRIVSIYGQEPLSNTVIWESVQKNNFDVSFALTPFPTSVARPEQPAIKNSSLGREIFL</sequence>
<evidence type="ECO:0000313" key="1">
    <source>
        <dbReference type="EMBL" id="GBM56424.1"/>
    </source>
</evidence>
<dbReference type="Proteomes" id="UP000499080">
    <property type="component" value="Unassembled WGS sequence"/>
</dbReference>
<keyword evidence="2" id="KW-1185">Reference proteome</keyword>
<evidence type="ECO:0000313" key="2">
    <source>
        <dbReference type="Proteomes" id="UP000499080"/>
    </source>
</evidence>
<gene>
    <name evidence="1" type="ORF">AVEN_20559_1</name>
</gene>
<name>A0A4Y2GWF4_ARAVE</name>